<protein>
    <submittedName>
        <fullName evidence="1">Uncharacterized protein</fullName>
    </submittedName>
</protein>
<gene>
    <name evidence="1" type="ORF">S06H3_50171</name>
</gene>
<accession>X1PPS9</accession>
<reference evidence="1" key="1">
    <citation type="journal article" date="2014" name="Front. Microbiol.">
        <title>High frequency of phylogenetically diverse reductive dehalogenase-homologous genes in deep subseafloor sedimentary metagenomes.</title>
        <authorList>
            <person name="Kawai M."/>
            <person name="Futagami T."/>
            <person name="Toyoda A."/>
            <person name="Takaki Y."/>
            <person name="Nishi S."/>
            <person name="Hori S."/>
            <person name="Arai W."/>
            <person name="Tsubouchi T."/>
            <person name="Morono Y."/>
            <person name="Uchiyama I."/>
            <person name="Ito T."/>
            <person name="Fujiyama A."/>
            <person name="Inagaki F."/>
            <person name="Takami H."/>
        </authorList>
    </citation>
    <scope>NUCLEOTIDE SEQUENCE</scope>
    <source>
        <strain evidence="1">Expedition CK06-06</strain>
    </source>
</reference>
<dbReference type="EMBL" id="BARV01031736">
    <property type="protein sequence ID" value="GAI41050.1"/>
    <property type="molecule type" value="Genomic_DNA"/>
</dbReference>
<dbReference type="AlphaFoldDB" id="X1PPS9"/>
<organism evidence="1">
    <name type="scientific">marine sediment metagenome</name>
    <dbReference type="NCBI Taxonomy" id="412755"/>
    <lineage>
        <taxon>unclassified sequences</taxon>
        <taxon>metagenomes</taxon>
        <taxon>ecological metagenomes</taxon>
    </lineage>
</organism>
<evidence type="ECO:0000313" key="1">
    <source>
        <dbReference type="EMBL" id="GAI41050.1"/>
    </source>
</evidence>
<name>X1PPS9_9ZZZZ</name>
<comment type="caution">
    <text evidence="1">The sequence shown here is derived from an EMBL/GenBank/DDBJ whole genome shotgun (WGS) entry which is preliminary data.</text>
</comment>
<proteinExistence type="predicted"/>
<sequence>MVKLLEKPEELKVSVNIQGVPLTLVRDGEKQRVTKVYQNWRVVEEWWGKEISRNYFRVKTNRGLVCDIYRDMPTGCWYLSRIHD</sequence>